<keyword evidence="10" id="KW-1185">Reference proteome</keyword>
<dbReference type="EMBL" id="CP027062">
    <property type="protein sequence ID" value="AVI50293.1"/>
    <property type="molecule type" value="Genomic_DNA"/>
</dbReference>
<dbReference type="Pfam" id="PF00067">
    <property type="entry name" value="p450"/>
    <property type="match status" value="1"/>
</dbReference>
<comment type="cofactor">
    <cofactor evidence="7">
        <name>heme</name>
        <dbReference type="ChEBI" id="CHEBI:30413"/>
    </cofactor>
</comment>
<evidence type="ECO:0000256" key="4">
    <source>
        <dbReference type="ARBA" id="ARBA00023002"/>
    </source>
</evidence>
<dbReference type="GO" id="GO:0016705">
    <property type="term" value="F:oxidoreductase activity, acting on paired donors, with incorporation or reduction of molecular oxygen"/>
    <property type="evidence" value="ECO:0007669"/>
    <property type="project" value="InterPro"/>
</dbReference>
<gene>
    <name evidence="9" type="ORF">C5O00_03575</name>
</gene>
<dbReference type="PROSITE" id="PS00086">
    <property type="entry name" value="CYTOCHROME_P450"/>
    <property type="match status" value="1"/>
</dbReference>
<keyword evidence="5 7" id="KW-0408">Iron</keyword>
<dbReference type="InterPro" id="IPR017972">
    <property type="entry name" value="Cyt_P450_CS"/>
</dbReference>
<dbReference type="OrthoDB" id="9764248at2"/>
<evidence type="ECO:0000256" key="3">
    <source>
        <dbReference type="ARBA" id="ARBA00022723"/>
    </source>
</evidence>
<dbReference type="InterPro" id="IPR050196">
    <property type="entry name" value="Cytochrome_P450_Monoox"/>
</dbReference>
<keyword evidence="3 7" id="KW-0479">Metal-binding</keyword>
<dbReference type="PANTHER" id="PTHR24291">
    <property type="entry name" value="CYTOCHROME P450 FAMILY 4"/>
    <property type="match status" value="1"/>
</dbReference>
<dbReference type="SUPFAM" id="SSF48264">
    <property type="entry name" value="Cytochrome P450"/>
    <property type="match status" value="1"/>
</dbReference>
<dbReference type="Gene3D" id="1.10.630.10">
    <property type="entry name" value="Cytochrome P450"/>
    <property type="match status" value="1"/>
</dbReference>
<evidence type="ECO:0000256" key="2">
    <source>
        <dbReference type="ARBA" id="ARBA00022617"/>
    </source>
</evidence>
<dbReference type="PRINTS" id="PR00463">
    <property type="entry name" value="EP450I"/>
</dbReference>
<keyword evidence="4 8" id="KW-0560">Oxidoreductase</keyword>
<evidence type="ECO:0000256" key="6">
    <source>
        <dbReference type="ARBA" id="ARBA00023033"/>
    </source>
</evidence>
<protein>
    <submittedName>
        <fullName evidence="9">Cytochrome P450</fullName>
    </submittedName>
</protein>
<evidence type="ECO:0000256" key="5">
    <source>
        <dbReference type="ARBA" id="ARBA00023004"/>
    </source>
</evidence>
<keyword evidence="6 8" id="KW-0503">Monooxygenase</keyword>
<proteinExistence type="inferred from homology"/>
<dbReference type="KEGG" id="aue:C5O00_03575"/>
<evidence type="ECO:0000256" key="8">
    <source>
        <dbReference type="RuleBase" id="RU000461"/>
    </source>
</evidence>
<dbReference type="RefSeq" id="WP_105215017.1">
    <property type="nucleotide sequence ID" value="NZ_CP027062.1"/>
</dbReference>
<dbReference type="PRINTS" id="PR00385">
    <property type="entry name" value="P450"/>
</dbReference>
<dbReference type="PANTHER" id="PTHR24291:SF50">
    <property type="entry name" value="BIFUNCTIONAL ALBAFLAVENONE MONOOXYGENASE_TERPENE SYNTHASE"/>
    <property type="match status" value="1"/>
</dbReference>
<comment type="similarity">
    <text evidence="1 8">Belongs to the cytochrome P450 family.</text>
</comment>
<evidence type="ECO:0000256" key="1">
    <source>
        <dbReference type="ARBA" id="ARBA00010617"/>
    </source>
</evidence>
<sequence>MAAKTKYNYPERLPLLKFFLNAEAIRKNPIPFHRQFFNLYGDTFAVKLGRRKHLMLSRDKDVVQHILQKNHKNYYKSTIQTKYLSKYLGMGLLTANGEFWLKQRRLIQPAFHKKKMDSLLGLMQKTIAGELDELTTESSIDVFKVMNQLAFNVVAKSLFNLSVSTDQLKRLQYIIQEIQLFLVKEVRLPHKGWWFKLSGQVKKHKLLSEESREIIGKIIEERKASTQSHDDLLDMLLATRYEDTREPMSTRQLVDEISILFVAGHETTANALAFTSFLLARHPKVQQRVFDEVLVAVSATQDPLEQIKQLPYTRAVIDESMRLYPPAWITDRENLEDDTIGDYHIRKNTLVGVSFYELHRNPKYWENPDDFVPERFLGEHKKETAGIYYPFGAGPRMCIGMGFAIYEMVLAVSHLVYHYKLNTQLNEPKVNPLITLKPVDILINFERRDHS</sequence>
<dbReference type="InterPro" id="IPR036396">
    <property type="entry name" value="Cyt_P450_sf"/>
</dbReference>
<evidence type="ECO:0000256" key="7">
    <source>
        <dbReference type="PIRSR" id="PIRSR602401-1"/>
    </source>
</evidence>
<name>A0A2S0HVT8_9FLAO</name>
<dbReference type="InterPro" id="IPR001128">
    <property type="entry name" value="Cyt_P450"/>
</dbReference>
<dbReference type="GO" id="GO:0020037">
    <property type="term" value="F:heme binding"/>
    <property type="evidence" value="ECO:0007669"/>
    <property type="project" value="InterPro"/>
</dbReference>
<evidence type="ECO:0000313" key="9">
    <source>
        <dbReference type="EMBL" id="AVI50293.1"/>
    </source>
</evidence>
<organism evidence="9 10">
    <name type="scientific">Pukyongia salina</name>
    <dbReference type="NCBI Taxonomy" id="2094025"/>
    <lineage>
        <taxon>Bacteria</taxon>
        <taxon>Pseudomonadati</taxon>
        <taxon>Bacteroidota</taxon>
        <taxon>Flavobacteriia</taxon>
        <taxon>Flavobacteriales</taxon>
        <taxon>Flavobacteriaceae</taxon>
        <taxon>Pukyongia</taxon>
    </lineage>
</organism>
<dbReference type="InterPro" id="IPR002401">
    <property type="entry name" value="Cyt_P450_E_grp-I"/>
</dbReference>
<dbReference type="GO" id="GO:0004497">
    <property type="term" value="F:monooxygenase activity"/>
    <property type="evidence" value="ECO:0007669"/>
    <property type="project" value="UniProtKB-KW"/>
</dbReference>
<dbReference type="GO" id="GO:0005506">
    <property type="term" value="F:iron ion binding"/>
    <property type="evidence" value="ECO:0007669"/>
    <property type="project" value="InterPro"/>
</dbReference>
<evidence type="ECO:0000313" key="10">
    <source>
        <dbReference type="Proteomes" id="UP000238442"/>
    </source>
</evidence>
<reference evidence="9 10" key="1">
    <citation type="submission" date="2018-02" db="EMBL/GenBank/DDBJ databases">
        <title>Genomic analysis of the strain RR4-38 isolated from a seawater recirculating aquaculture system.</title>
        <authorList>
            <person name="Kim Y.-S."/>
            <person name="Jang Y.H."/>
            <person name="Kim K.-H."/>
        </authorList>
    </citation>
    <scope>NUCLEOTIDE SEQUENCE [LARGE SCALE GENOMIC DNA]</scope>
    <source>
        <strain evidence="9 10">RR4-38</strain>
    </source>
</reference>
<keyword evidence="2 7" id="KW-0349">Heme</keyword>
<feature type="binding site" description="axial binding residue" evidence="7">
    <location>
        <position position="398"/>
    </location>
    <ligand>
        <name>heme</name>
        <dbReference type="ChEBI" id="CHEBI:30413"/>
    </ligand>
    <ligandPart>
        <name>Fe</name>
        <dbReference type="ChEBI" id="CHEBI:18248"/>
    </ligandPart>
</feature>
<accession>A0A2S0HVT8</accession>
<dbReference type="AlphaFoldDB" id="A0A2S0HVT8"/>
<dbReference type="Proteomes" id="UP000238442">
    <property type="component" value="Chromosome"/>
</dbReference>